<reference evidence="4" key="1">
    <citation type="submission" date="2022-07" db="EMBL/GenBank/DDBJ databases">
        <title>Genome Sequence of Xylaria arbuscula.</title>
        <authorList>
            <person name="Buettner E."/>
        </authorList>
    </citation>
    <scope>NUCLEOTIDE SEQUENCE</scope>
    <source>
        <strain evidence="4">VT107</strain>
    </source>
</reference>
<evidence type="ECO:0000256" key="1">
    <source>
        <dbReference type="RuleBase" id="RU365079"/>
    </source>
</evidence>
<dbReference type="Gene3D" id="3.40.50.1000">
    <property type="entry name" value="HAD superfamily/HAD-like"/>
    <property type="match status" value="1"/>
</dbReference>
<organism evidence="4 5">
    <name type="scientific">Xylaria arbuscula</name>
    <dbReference type="NCBI Taxonomy" id="114810"/>
    <lineage>
        <taxon>Eukaryota</taxon>
        <taxon>Fungi</taxon>
        <taxon>Dikarya</taxon>
        <taxon>Ascomycota</taxon>
        <taxon>Pezizomycotina</taxon>
        <taxon>Sordariomycetes</taxon>
        <taxon>Xylariomycetidae</taxon>
        <taxon>Xylariales</taxon>
        <taxon>Xylariaceae</taxon>
        <taxon>Xylaria</taxon>
    </lineage>
</organism>
<feature type="region of interest" description="Disordered" evidence="2">
    <location>
        <begin position="101"/>
        <end position="127"/>
    </location>
</feature>
<dbReference type="GO" id="GO:0015031">
    <property type="term" value="P:protein transport"/>
    <property type="evidence" value="ECO:0007669"/>
    <property type="project" value="UniProtKB-KW"/>
</dbReference>
<sequence length="331" mass="37353">MLRPTRICMHGAGWKRSGHKRPSKPRLGATTRRPPLSSTPSHSPAFPTATSKSRDFPRTPTMAAASFGYALPASFNPLAPTYNPSQHKPLGQVNMPLQPPPTPHAVVSRDQITQPSPESGGVPDPDPEYLALASHPPFQLPQPRNLLVVIDLNGTLLHRPTRKKPVRFVERPYAREFLSYCINTFTVVIWSSARPDNVSAMYQKLVKPEDHDKVIAVWARDRFNLTKSDYNLRVQCYKRLTYLWKDPVIRASALGDEDWTQLNTVLIDDSIEKARSEPFNLLQLPEFTGNANEPGFILPQVHDYLNECSQQINVSAFIRSQPFKIKPEFTL</sequence>
<dbReference type="GO" id="GO:0005744">
    <property type="term" value="C:TIM23 mitochondrial import inner membrane translocase complex"/>
    <property type="evidence" value="ECO:0007669"/>
    <property type="project" value="UniProtKB-UniRule"/>
</dbReference>
<keyword evidence="1" id="KW-0496">Mitochondrion</keyword>
<name>A0A9W8THH8_9PEZI</name>
<keyword evidence="1" id="KW-0653">Protein transport</keyword>
<evidence type="ECO:0000259" key="3">
    <source>
        <dbReference type="PROSITE" id="PS50969"/>
    </source>
</evidence>
<dbReference type="InterPro" id="IPR023214">
    <property type="entry name" value="HAD_sf"/>
</dbReference>
<comment type="subunit">
    <text evidence="1">Component of the TIM23 complex.</text>
</comment>
<evidence type="ECO:0000256" key="2">
    <source>
        <dbReference type="SAM" id="MobiDB-lite"/>
    </source>
</evidence>
<proteinExistence type="inferred from homology"/>
<dbReference type="PANTHER" id="PTHR12210">
    <property type="entry name" value="DULLARD PROTEIN PHOSPHATASE"/>
    <property type="match status" value="1"/>
</dbReference>
<feature type="domain" description="FCP1 homology" evidence="3">
    <location>
        <begin position="141"/>
        <end position="308"/>
    </location>
</feature>
<dbReference type="AlphaFoldDB" id="A0A9W8THH8"/>
<dbReference type="InterPro" id="IPR036412">
    <property type="entry name" value="HAD-like_sf"/>
</dbReference>
<keyword evidence="1" id="KW-0811">Translocation</keyword>
<comment type="caution">
    <text evidence="4">The sequence shown here is derived from an EMBL/GenBank/DDBJ whole genome shotgun (WGS) entry which is preliminary data.</text>
</comment>
<dbReference type="VEuPathDB" id="FungiDB:F4678DRAFT_445845"/>
<comment type="subcellular location">
    <subcellularLocation>
        <location evidence="1">Mitochondrion inner membrane</location>
        <topology evidence="1">Single-pass membrane protein</topology>
    </subcellularLocation>
</comment>
<keyword evidence="1" id="KW-0809">Transit peptide</keyword>
<keyword evidence="5" id="KW-1185">Reference proteome</keyword>
<dbReference type="EMBL" id="JANPWZ010003316">
    <property type="protein sequence ID" value="KAJ3553275.1"/>
    <property type="molecule type" value="Genomic_DNA"/>
</dbReference>
<keyword evidence="1" id="KW-0813">Transport</keyword>
<evidence type="ECO:0000313" key="4">
    <source>
        <dbReference type="EMBL" id="KAJ3553275.1"/>
    </source>
</evidence>
<accession>A0A9W8THH8</accession>
<evidence type="ECO:0000313" key="5">
    <source>
        <dbReference type="Proteomes" id="UP001148614"/>
    </source>
</evidence>
<dbReference type="PROSITE" id="PS50969">
    <property type="entry name" value="FCP1"/>
    <property type="match status" value="1"/>
</dbReference>
<protein>
    <recommendedName>
        <fullName evidence="1">Mitochondrial import inner membrane translocase subunit TIM50</fullName>
    </recommendedName>
</protein>
<comment type="function">
    <text evidence="1">Essential component of the TIM23 complex, a complex that mediates the translocation of transit peptide-containing proteins across the mitochondrial inner membrane.</text>
</comment>
<dbReference type="Pfam" id="PF03031">
    <property type="entry name" value="NIF"/>
    <property type="match status" value="1"/>
</dbReference>
<feature type="region of interest" description="Disordered" evidence="2">
    <location>
        <begin position="1"/>
        <end position="59"/>
    </location>
</feature>
<dbReference type="InterPro" id="IPR050365">
    <property type="entry name" value="TIM50"/>
</dbReference>
<comment type="similarity">
    <text evidence="1">Belongs to the TIM50 family.</text>
</comment>
<gene>
    <name evidence="4" type="ORF">NPX13_g10923</name>
</gene>
<dbReference type="Proteomes" id="UP001148614">
    <property type="component" value="Unassembled WGS sequence"/>
</dbReference>
<dbReference type="SMART" id="SM00577">
    <property type="entry name" value="CPDc"/>
    <property type="match status" value="1"/>
</dbReference>
<dbReference type="InterPro" id="IPR004274">
    <property type="entry name" value="FCP1_dom"/>
</dbReference>
<dbReference type="SUPFAM" id="SSF56784">
    <property type="entry name" value="HAD-like"/>
    <property type="match status" value="1"/>
</dbReference>